<dbReference type="EMBL" id="LGST01000027">
    <property type="protein sequence ID" value="KND99103.1"/>
    <property type="molecule type" value="Genomic_DNA"/>
</dbReference>
<sequence length="57" mass="6858">MWSLLLVTQPWHSKWSILMEQDLTTYIYHTLRTRYGFKQMKIANILQLVQNLGGNYN</sequence>
<dbReference type="Proteomes" id="UP000037122">
    <property type="component" value="Unassembled WGS sequence"/>
</dbReference>
<protein>
    <submittedName>
        <fullName evidence="1">Uncharacterized protein</fullName>
    </submittedName>
</protein>
<comment type="caution">
    <text evidence="1">The sequence shown here is derived from an EMBL/GenBank/DDBJ whole genome shotgun (WGS) entry which is preliminary data.</text>
</comment>
<proteinExistence type="predicted"/>
<organism evidence="1 2">
    <name type="scientific">Candidozyma auris</name>
    <name type="common">Yeast</name>
    <name type="synonym">Candida auris</name>
    <dbReference type="NCBI Taxonomy" id="498019"/>
    <lineage>
        <taxon>Eukaryota</taxon>
        <taxon>Fungi</taxon>
        <taxon>Dikarya</taxon>
        <taxon>Ascomycota</taxon>
        <taxon>Saccharomycotina</taxon>
        <taxon>Pichiomycetes</taxon>
        <taxon>Metschnikowiaceae</taxon>
        <taxon>Candidozyma</taxon>
    </lineage>
</organism>
<name>A0A0L0NYQ1_CANAR</name>
<dbReference type="VEuPathDB" id="FungiDB:QG37_04167"/>
<evidence type="ECO:0000313" key="2">
    <source>
        <dbReference type="Proteomes" id="UP000037122"/>
    </source>
</evidence>
<gene>
    <name evidence="1" type="ORF">QG37_04167</name>
</gene>
<dbReference type="AlphaFoldDB" id="A0A0L0NYQ1"/>
<evidence type="ECO:0000313" key="1">
    <source>
        <dbReference type="EMBL" id="KND99103.1"/>
    </source>
</evidence>
<reference evidence="2" key="1">
    <citation type="journal article" date="2015" name="BMC Genomics">
        <title>Draft genome of a commonly misdiagnosed multidrug resistant pathogen Candida auris.</title>
        <authorList>
            <person name="Chatterjee S."/>
            <person name="Alampalli S.V."/>
            <person name="Nageshan R.K."/>
            <person name="Chettiar S.T."/>
            <person name="Joshi S."/>
            <person name="Tatu U.S."/>
        </authorList>
    </citation>
    <scope>NUCLEOTIDE SEQUENCE [LARGE SCALE GENOMIC DNA]</scope>
    <source>
        <strain evidence="2">6684</strain>
    </source>
</reference>
<accession>A0A0L0NYQ1</accession>